<accession>A0ABQ5FHS5</accession>
<feature type="region of interest" description="Disordered" evidence="1">
    <location>
        <begin position="1"/>
        <end position="78"/>
    </location>
</feature>
<reference evidence="2" key="1">
    <citation type="journal article" date="2022" name="Int. J. Mol. Sci.">
        <title>Draft Genome of Tanacetum Coccineum: Genomic Comparison of Closely Related Tanacetum-Family Plants.</title>
        <authorList>
            <person name="Yamashiro T."/>
            <person name="Shiraishi A."/>
            <person name="Nakayama K."/>
            <person name="Satake H."/>
        </authorList>
    </citation>
    <scope>NUCLEOTIDE SEQUENCE</scope>
</reference>
<name>A0ABQ5FHS5_9ASTR</name>
<gene>
    <name evidence="2" type="ORF">Tco_1006479</name>
</gene>
<sequence>MSDSGDSTVTYTAVSSPFEATEEDPTDYPADGGDDDDDDDDDESSDDDEDDDDDVEEDEDEEAEEEHPAPVDSVPPPVHCVTARMSIREQPPTPFWSEAEISRLLAIPSPLPSL</sequence>
<dbReference type="EMBL" id="BQNB010017418">
    <property type="protein sequence ID" value="GJT62946.1"/>
    <property type="molecule type" value="Genomic_DNA"/>
</dbReference>
<reference evidence="2" key="2">
    <citation type="submission" date="2022-01" db="EMBL/GenBank/DDBJ databases">
        <authorList>
            <person name="Yamashiro T."/>
            <person name="Shiraishi A."/>
            <person name="Satake H."/>
            <person name="Nakayama K."/>
        </authorList>
    </citation>
    <scope>NUCLEOTIDE SEQUENCE</scope>
</reference>
<protein>
    <submittedName>
        <fullName evidence="2">Uncharacterized protein</fullName>
    </submittedName>
</protein>
<evidence type="ECO:0000313" key="2">
    <source>
        <dbReference type="EMBL" id="GJT62946.1"/>
    </source>
</evidence>
<evidence type="ECO:0000313" key="3">
    <source>
        <dbReference type="Proteomes" id="UP001151760"/>
    </source>
</evidence>
<comment type="caution">
    <text evidence="2">The sequence shown here is derived from an EMBL/GenBank/DDBJ whole genome shotgun (WGS) entry which is preliminary data.</text>
</comment>
<evidence type="ECO:0000256" key="1">
    <source>
        <dbReference type="SAM" id="MobiDB-lite"/>
    </source>
</evidence>
<organism evidence="2 3">
    <name type="scientific">Tanacetum coccineum</name>
    <dbReference type="NCBI Taxonomy" id="301880"/>
    <lineage>
        <taxon>Eukaryota</taxon>
        <taxon>Viridiplantae</taxon>
        <taxon>Streptophyta</taxon>
        <taxon>Embryophyta</taxon>
        <taxon>Tracheophyta</taxon>
        <taxon>Spermatophyta</taxon>
        <taxon>Magnoliopsida</taxon>
        <taxon>eudicotyledons</taxon>
        <taxon>Gunneridae</taxon>
        <taxon>Pentapetalae</taxon>
        <taxon>asterids</taxon>
        <taxon>campanulids</taxon>
        <taxon>Asterales</taxon>
        <taxon>Asteraceae</taxon>
        <taxon>Asteroideae</taxon>
        <taxon>Anthemideae</taxon>
        <taxon>Anthemidinae</taxon>
        <taxon>Tanacetum</taxon>
    </lineage>
</organism>
<feature type="compositionally biased region" description="Acidic residues" evidence="1">
    <location>
        <begin position="20"/>
        <end position="65"/>
    </location>
</feature>
<proteinExistence type="predicted"/>
<dbReference type="Proteomes" id="UP001151760">
    <property type="component" value="Unassembled WGS sequence"/>
</dbReference>
<keyword evidence="3" id="KW-1185">Reference proteome</keyword>
<feature type="compositionally biased region" description="Polar residues" evidence="1">
    <location>
        <begin position="1"/>
        <end position="15"/>
    </location>
</feature>